<dbReference type="Gene3D" id="1.20.120.1790">
    <property type="match status" value="1"/>
</dbReference>
<dbReference type="GO" id="GO:0061630">
    <property type="term" value="F:ubiquitin protein ligase activity"/>
    <property type="evidence" value="ECO:0000318"/>
    <property type="project" value="GO_Central"/>
</dbReference>
<protein>
    <recommendedName>
        <fullName evidence="3">RING-type E3 ubiquitin transferase</fullName>
        <ecNumber evidence="3">2.3.2.27</ecNumber>
    </recommendedName>
</protein>
<reference evidence="12" key="2">
    <citation type="submission" date="2021-01" db="UniProtKB">
        <authorList>
            <consortium name="EnsemblMetazoa"/>
        </authorList>
    </citation>
    <scope>IDENTIFICATION</scope>
</reference>
<dbReference type="RefSeq" id="XP_030852967.1">
    <property type="nucleotide sequence ID" value="XM_030997107.1"/>
</dbReference>
<dbReference type="InterPro" id="IPR000571">
    <property type="entry name" value="Znf_CCCH"/>
</dbReference>
<feature type="region of interest" description="Disordered" evidence="9">
    <location>
        <begin position="456"/>
        <end position="508"/>
    </location>
</feature>
<keyword evidence="5 8" id="KW-0479">Metal-binding</keyword>
<dbReference type="SUPFAM" id="SSF57850">
    <property type="entry name" value="RING/U-box"/>
    <property type="match status" value="1"/>
</dbReference>
<dbReference type="GO" id="GO:0008270">
    <property type="term" value="F:zinc ion binding"/>
    <property type="evidence" value="ECO:0007669"/>
    <property type="project" value="UniProtKB-KW"/>
</dbReference>
<feature type="compositionally biased region" description="Low complexity" evidence="9">
    <location>
        <begin position="460"/>
        <end position="474"/>
    </location>
</feature>
<dbReference type="Pfam" id="PF18386">
    <property type="entry name" value="ROQ_II"/>
    <property type="match status" value="1"/>
</dbReference>
<dbReference type="InterPro" id="IPR013083">
    <property type="entry name" value="Znf_RING/FYVE/PHD"/>
</dbReference>
<feature type="region of interest" description="Disordered" evidence="9">
    <location>
        <begin position="537"/>
        <end position="561"/>
    </location>
</feature>
<dbReference type="Gene3D" id="3.30.40.10">
    <property type="entry name" value="Zinc/RING finger domain, C3HC4 (zinc finger)"/>
    <property type="match status" value="1"/>
</dbReference>
<dbReference type="PROSITE" id="PS50103">
    <property type="entry name" value="ZF_C3H1"/>
    <property type="match status" value="1"/>
</dbReference>
<dbReference type="PANTHER" id="PTHR13139:SF54">
    <property type="entry name" value="RING-TYPE E3 UBIQUITIN TRANSFERASE"/>
    <property type="match status" value="1"/>
</dbReference>
<feature type="compositionally biased region" description="Pro residues" evidence="9">
    <location>
        <begin position="706"/>
        <end position="725"/>
    </location>
</feature>
<feature type="compositionally biased region" description="Polar residues" evidence="9">
    <location>
        <begin position="1333"/>
        <end position="1354"/>
    </location>
</feature>
<comment type="catalytic activity">
    <reaction evidence="1">
        <text>S-ubiquitinyl-[E2 ubiquitin-conjugating enzyme]-L-cysteine + [acceptor protein]-L-lysine = [E2 ubiquitin-conjugating enzyme]-L-cysteine + N(6)-ubiquitinyl-[acceptor protein]-L-lysine.</text>
        <dbReference type="EC" id="2.3.2.27"/>
    </reaction>
</comment>
<feature type="region of interest" description="Disordered" evidence="9">
    <location>
        <begin position="588"/>
        <end position="622"/>
    </location>
</feature>
<proteinExistence type="predicted"/>
<dbReference type="RefSeq" id="XP_011662686.1">
    <property type="nucleotide sequence ID" value="XM_011664384.2"/>
</dbReference>
<feature type="compositionally biased region" description="Low complexity" evidence="9">
    <location>
        <begin position="926"/>
        <end position="939"/>
    </location>
</feature>
<dbReference type="Gene3D" id="4.10.1000.10">
    <property type="entry name" value="Zinc finger, CCCH-type"/>
    <property type="match status" value="1"/>
</dbReference>
<dbReference type="InterPro" id="IPR048575">
    <property type="entry name" value="Roquin_1_2-like_ROQ"/>
</dbReference>
<feature type="compositionally biased region" description="Polar residues" evidence="9">
    <location>
        <begin position="1031"/>
        <end position="1045"/>
    </location>
</feature>
<evidence type="ECO:0000256" key="8">
    <source>
        <dbReference type="PROSITE-ProRule" id="PRU00723"/>
    </source>
</evidence>
<reference evidence="13" key="1">
    <citation type="submission" date="2015-02" db="EMBL/GenBank/DDBJ databases">
        <title>Genome sequencing for Strongylocentrotus purpuratus.</title>
        <authorList>
            <person name="Murali S."/>
            <person name="Liu Y."/>
            <person name="Vee V."/>
            <person name="English A."/>
            <person name="Wang M."/>
            <person name="Skinner E."/>
            <person name="Han Y."/>
            <person name="Muzny D.M."/>
            <person name="Worley K.C."/>
            <person name="Gibbs R.A."/>
        </authorList>
    </citation>
    <scope>NUCLEOTIDE SEQUENCE</scope>
</reference>
<dbReference type="RefSeq" id="XP_030852969.1">
    <property type="nucleotide sequence ID" value="XM_030997109.1"/>
</dbReference>
<comment type="subcellular location">
    <subcellularLocation>
        <location evidence="2">Cytoplasm</location>
        <location evidence="2">P-body</location>
    </subcellularLocation>
</comment>
<dbReference type="EC" id="2.3.2.27" evidence="3"/>
<dbReference type="InterPro" id="IPR036855">
    <property type="entry name" value="Znf_CCCH_sf"/>
</dbReference>
<dbReference type="GO" id="GO:0010494">
    <property type="term" value="C:cytoplasmic stress granule"/>
    <property type="evidence" value="ECO:0000318"/>
    <property type="project" value="GO_Central"/>
</dbReference>
<name>A0A7M7HCE2_STRPU</name>
<feature type="compositionally biased region" description="Basic and acidic residues" evidence="9">
    <location>
        <begin position="883"/>
        <end position="898"/>
    </location>
</feature>
<sequence length="1521" mass="170008">MPVQTPQWTEVLSCPVCCKDFSPSGRQPVSLSCGHTACRMCLSKLHRQQCPFDQTPISKDVDKLPTNFAILQLVAGQEVMRDPSRKRIPDGLKPAEFENYQTTQGIIEELALYLKALNKPSSGSLNGTLNGNSGSPLLSRPIQRKLVTLVNCQLIEGEGRARVVRAARSLGERIVTELIIQHQNPQQLSTNLWAAVRARGCQFLGPAMQEETLKLVLLALEDGTPLSRKVLVMFVVQKLEMQFPQASKTSVGHVVQLLYRASCFKVTKREEESSLMQLKEEFRNYDSLRREHDTQIVQIAIEAGLRISPEQWSSLLYGDLNHKSHMQSIIDKLQTPASFTSSIQELTICLQRSGDPVRLAQLHAQLEKLAAIDPSPGAMISSWEGILSALDSVRKVLKGLMEFLQNYSQNKKALDLQTQNIKYKTSLCRDVMQKGGCPRGPSCTFAHSEEELEKYRSKSRQLLSSLNSQNKNSNVSRGDGSLLSEGNNETSTQSMPGSSNGKPPRDQPIYSLEECSAAARLGSESLYSSVSGLFSDQQERSTGSAAMGYKSESGRIHRPPLSAFSQLASSERNEDELRLDEDIQASLYGLRDRNEQSMTTRKELSSPTPGLPPHLEYPNILPSSNTKMYLASRSLSMNASEPSVGREDSERTSSVGGGRVMHHEAKGRRPGPDIDRYALPPEEGYFYERRMPSNEAPAAYGGQGPSPHPPPQPHILVPTMPPQPQGDPYDRKPDKHPYPYHAPSGGGYLYPESQVMPQTPPPEPPRQYRRPVVQRYVDPHTMKAYDVVPVDDYVEPSAPPPSLLPSQRYKPQPMYHGEPDFYPPYDQRGHRITDMRHLPPVGTPQGNPSHLIPDDSSKRPEMKGGKLPSHKVAVSPPKPKPPLRLERGPSLTELKERQTYLVTRLDEIQDDTDTKDDEPVTSTPWSRPATSSSTNPPTSLWAHMADTQPSWTTSSSRALSDSLWGTSTESKEAISSTGLSFSFTGIEDEEEEEDIDHRKNGIDVDAEEEIETSKFTDDDETTDQADRSDSEVGSYNPWTSTSLFMPNTGKAVKETATNYTMTYSKVLVRHVSANEDDPSQRTPHGSHQMGDYEKMSMHELERTLKEVGQQDQRAGSSHFERGHKIQIEMGRREEDGPTPSPHFSSNSVPLPAQLVSKEPILHMYTKYPHAGALAASYGPVSGSARALGSNTGPLKVSAGMVENTMPVNMTQQDCQVAPGFQTPEGDGYYIKTPKAPSAELEATILKDDWETTVEKLVECDPQAQEKLKQALSQVRTRIQAKETAKHAHNTFIIDFEEKILENMNCEKDHRPVVDCSHGDCSHGGNHVTHQVKPPQQNVSVQQPESRAVQMQESGLSRYARQPDPHHVRQPDPHPRDPRDPRDSHWMPQRGGSPGHAPGYQYVEPHPHMDGYTSPKTPYPRLVPAGSRQTRYGPPPPGPASHVQVERQGIHASKRQMEAADLQYAKQVQDKEREEYLRHLEDVQRRHDQMDRMEQQKRTQEERDRKIARELAMREAMYNNYP</sequence>
<evidence type="ECO:0000259" key="10">
    <source>
        <dbReference type="PROSITE" id="PS50089"/>
    </source>
</evidence>
<dbReference type="SMART" id="SM00184">
    <property type="entry name" value="RING"/>
    <property type="match status" value="1"/>
</dbReference>
<dbReference type="SMART" id="SM00356">
    <property type="entry name" value="ZnF_C3H1"/>
    <property type="match status" value="1"/>
</dbReference>
<evidence type="ECO:0000259" key="11">
    <source>
        <dbReference type="PROSITE" id="PS50103"/>
    </source>
</evidence>
<dbReference type="KEGG" id="spu:574854"/>
<organism evidence="12 13">
    <name type="scientific">Strongylocentrotus purpuratus</name>
    <name type="common">Purple sea urchin</name>
    <dbReference type="NCBI Taxonomy" id="7668"/>
    <lineage>
        <taxon>Eukaryota</taxon>
        <taxon>Metazoa</taxon>
        <taxon>Echinodermata</taxon>
        <taxon>Eleutherozoa</taxon>
        <taxon>Echinozoa</taxon>
        <taxon>Echinoidea</taxon>
        <taxon>Euechinoidea</taxon>
        <taxon>Echinacea</taxon>
        <taxon>Camarodonta</taxon>
        <taxon>Echinidea</taxon>
        <taxon>Strongylocentrotidae</taxon>
        <taxon>Strongylocentrotus</taxon>
    </lineage>
</organism>
<dbReference type="EnsemblMetazoa" id="XM_030997109">
    <property type="protein sequence ID" value="XP_030852969"/>
    <property type="gene ID" value="LOC574854"/>
</dbReference>
<dbReference type="GO" id="GO:0003725">
    <property type="term" value="F:double-stranded RNA binding"/>
    <property type="evidence" value="ECO:0000318"/>
    <property type="project" value="GO_Central"/>
</dbReference>
<dbReference type="EnsemblMetazoa" id="XM_030997108">
    <property type="protein sequence ID" value="XP_030852968"/>
    <property type="gene ID" value="LOC574854"/>
</dbReference>
<dbReference type="Pfam" id="PF14634">
    <property type="entry name" value="zf-RING_5"/>
    <property type="match status" value="1"/>
</dbReference>
<keyword evidence="4" id="KW-0808">Transferase</keyword>
<dbReference type="GeneID" id="574854"/>
<dbReference type="InterPro" id="IPR001841">
    <property type="entry name" value="Znf_RING"/>
</dbReference>
<dbReference type="PANTHER" id="PTHR13139">
    <property type="entry name" value="RING FINGER AND CCCH-TYPE ZINC FINGER DOMAIN-CONTAINING PROTEIN"/>
    <property type="match status" value="1"/>
</dbReference>
<evidence type="ECO:0000256" key="3">
    <source>
        <dbReference type="ARBA" id="ARBA00012483"/>
    </source>
</evidence>
<feature type="zinc finger region" description="C3H1-type" evidence="8">
    <location>
        <begin position="422"/>
        <end position="450"/>
    </location>
</feature>
<dbReference type="OrthoDB" id="10067217at2759"/>
<dbReference type="Pfam" id="PF21206">
    <property type="entry name" value="Roquin_1_2-like_ROQ"/>
    <property type="match status" value="1"/>
</dbReference>
<feature type="compositionally biased region" description="Basic and acidic residues" evidence="9">
    <location>
        <begin position="1360"/>
        <end position="1384"/>
    </location>
</feature>
<dbReference type="EnsemblMetazoa" id="XM_030997107">
    <property type="protein sequence ID" value="XP_030852967"/>
    <property type="gene ID" value="LOC574854"/>
</dbReference>
<dbReference type="GO" id="GO:0035613">
    <property type="term" value="F:RNA stem-loop binding"/>
    <property type="evidence" value="ECO:0000318"/>
    <property type="project" value="GO_Central"/>
</dbReference>
<evidence type="ECO:0000256" key="6">
    <source>
        <dbReference type="ARBA" id="ARBA00022771"/>
    </source>
</evidence>
<evidence type="ECO:0000256" key="9">
    <source>
        <dbReference type="SAM" id="MobiDB-lite"/>
    </source>
</evidence>
<feature type="region of interest" description="Disordered" evidence="9">
    <location>
        <begin position="1481"/>
        <end position="1504"/>
    </location>
</feature>
<feature type="compositionally biased region" description="Polar residues" evidence="9">
    <location>
        <begin position="484"/>
        <end position="501"/>
    </location>
</feature>
<keyword evidence="13" id="KW-1185">Reference proteome</keyword>
<feature type="compositionally biased region" description="Basic and acidic residues" evidence="9">
    <location>
        <begin position="827"/>
        <end position="837"/>
    </location>
</feature>
<evidence type="ECO:0000256" key="4">
    <source>
        <dbReference type="ARBA" id="ARBA00022679"/>
    </source>
</evidence>
<dbReference type="FunFam" id="1.20.120.1790:FF:000001">
    <property type="entry name" value="roquin-1 isoform X1"/>
    <property type="match status" value="1"/>
</dbReference>
<feature type="domain" description="C3H1-type" evidence="11">
    <location>
        <begin position="422"/>
        <end position="450"/>
    </location>
</feature>
<evidence type="ECO:0000256" key="5">
    <source>
        <dbReference type="ARBA" id="ARBA00022723"/>
    </source>
</evidence>
<feature type="region of interest" description="Disordered" evidence="9">
    <location>
        <begin position="793"/>
        <end position="958"/>
    </location>
</feature>
<feature type="region of interest" description="Disordered" evidence="9">
    <location>
        <begin position="981"/>
        <end position="1045"/>
    </location>
</feature>
<dbReference type="EnsemblMetazoa" id="XM_011664384">
    <property type="protein sequence ID" value="XP_011662686"/>
    <property type="gene ID" value="LOC574854"/>
</dbReference>
<feature type="compositionally biased region" description="Polar residues" evidence="9">
    <location>
        <begin position="947"/>
        <end position="958"/>
    </location>
</feature>
<dbReference type="GO" id="GO:0006511">
    <property type="term" value="P:ubiquitin-dependent protein catabolic process"/>
    <property type="evidence" value="ECO:0000318"/>
    <property type="project" value="GO_Central"/>
</dbReference>
<dbReference type="RefSeq" id="XP_030852968.1">
    <property type="nucleotide sequence ID" value="XM_030997108.1"/>
</dbReference>
<accession>A0A7M7HCE2</accession>
<feature type="region of interest" description="Disordered" evidence="9">
    <location>
        <begin position="1325"/>
        <end position="1420"/>
    </location>
</feature>
<evidence type="ECO:0000313" key="12">
    <source>
        <dbReference type="EnsemblMetazoa" id="XP_011662686"/>
    </source>
</evidence>
<dbReference type="Proteomes" id="UP000007110">
    <property type="component" value="Unassembled WGS sequence"/>
</dbReference>
<evidence type="ECO:0000256" key="1">
    <source>
        <dbReference type="ARBA" id="ARBA00000900"/>
    </source>
</evidence>
<dbReference type="Pfam" id="PF00642">
    <property type="entry name" value="zf-CCCH"/>
    <property type="match status" value="1"/>
</dbReference>
<keyword evidence="7 8" id="KW-0862">Zinc</keyword>
<feature type="compositionally biased region" description="Basic and acidic residues" evidence="9">
    <location>
        <begin position="728"/>
        <end position="737"/>
    </location>
</feature>
<dbReference type="InterPro" id="IPR041523">
    <property type="entry name" value="ROQ_II"/>
</dbReference>
<dbReference type="InParanoid" id="A0A7M7HCE2"/>
<feature type="domain" description="RING-type" evidence="10">
    <location>
        <begin position="14"/>
        <end position="54"/>
    </location>
</feature>
<evidence type="ECO:0000256" key="7">
    <source>
        <dbReference type="ARBA" id="ARBA00022833"/>
    </source>
</evidence>
<evidence type="ECO:0000256" key="2">
    <source>
        <dbReference type="ARBA" id="ARBA00004201"/>
    </source>
</evidence>
<dbReference type="GO" id="GO:0000288">
    <property type="term" value="P:nuclear-transcribed mRNA catabolic process, deadenylation-dependent decay"/>
    <property type="evidence" value="ECO:0000318"/>
    <property type="project" value="GO_Central"/>
</dbReference>
<dbReference type="GO" id="GO:0003729">
    <property type="term" value="F:mRNA binding"/>
    <property type="evidence" value="ECO:0000318"/>
    <property type="project" value="GO_Central"/>
</dbReference>
<feature type="compositionally biased region" description="Basic and acidic residues" evidence="9">
    <location>
        <begin position="852"/>
        <end position="864"/>
    </location>
</feature>
<dbReference type="PROSITE" id="PS50089">
    <property type="entry name" value="ZF_RING_2"/>
    <property type="match status" value="1"/>
</dbReference>
<dbReference type="GO" id="GO:0000932">
    <property type="term" value="C:P-body"/>
    <property type="evidence" value="ECO:0007669"/>
    <property type="project" value="UniProtKB-SubCell"/>
</dbReference>
<dbReference type="SUPFAM" id="SSF90229">
    <property type="entry name" value="CCCH zinc finger"/>
    <property type="match status" value="1"/>
</dbReference>
<dbReference type="GO" id="GO:0000209">
    <property type="term" value="P:protein polyubiquitination"/>
    <property type="evidence" value="ECO:0000318"/>
    <property type="project" value="GO_Central"/>
</dbReference>
<evidence type="ECO:0000313" key="13">
    <source>
        <dbReference type="Proteomes" id="UP000007110"/>
    </source>
</evidence>
<feature type="region of interest" description="Disordered" evidence="9">
    <location>
        <begin position="636"/>
        <end position="769"/>
    </location>
</feature>
<keyword evidence="6 8" id="KW-0863">Zinc-finger</keyword>
<dbReference type="FunFam" id="3.30.40.10:FF:000047">
    <property type="entry name" value="Roquin-2 isoform 1"/>
    <property type="match status" value="1"/>
</dbReference>
<dbReference type="InterPro" id="IPR052249">
    <property type="entry name" value="Roquin_domain"/>
</dbReference>
<feature type="compositionally biased region" description="Basic and acidic residues" evidence="9">
    <location>
        <begin position="590"/>
        <end position="604"/>
    </location>
</feature>